<evidence type="ECO:0000313" key="3">
    <source>
        <dbReference type="Proteomes" id="UP000075902"/>
    </source>
</evidence>
<reference evidence="3" key="1">
    <citation type="submission" date="2014-01" db="EMBL/GenBank/DDBJ databases">
        <title>The Genome Sequence of Anopheles melas CM1001059_A (V2).</title>
        <authorList>
            <consortium name="The Broad Institute Genomics Platform"/>
            <person name="Neafsey D.E."/>
            <person name="Besansky N."/>
            <person name="Howell P."/>
            <person name="Walton C."/>
            <person name="Young S.K."/>
            <person name="Zeng Q."/>
            <person name="Gargeya S."/>
            <person name="Fitzgerald M."/>
            <person name="Haas B."/>
            <person name="Abouelleil A."/>
            <person name="Allen A.W."/>
            <person name="Alvarado L."/>
            <person name="Arachchi H.M."/>
            <person name="Berlin A.M."/>
            <person name="Chapman S.B."/>
            <person name="Gainer-Dewar J."/>
            <person name="Goldberg J."/>
            <person name="Griggs A."/>
            <person name="Gujja S."/>
            <person name="Hansen M."/>
            <person name="Howarth C."/>
            <person name="Imamovic A."/>
            <person name="Ireland A."/>
            <person name="Larimer J."/>
            <person name="McCowan C."/>
            <person name="Murphy C."/>
            <person name="Pearson M."/>
            <person name="Poon T.W."/>
            <person name="Priest M."/>
            <person name="Roberts A."/>
            <person name="Saif S."/>
            <person name="Shea T."/>
            <person name="Sisk P."/>
            <person name="Sykes S."/>
            <person name="Wortman J."/>
            <person name="Nusbaum C."/>
            <person name="Birren B."/>
        </authorList>
    </citation>
    <scope>NUCLEOTIDE SEQUENCE [LARGE SCALE GENOMIC DNA]</scope>
    <source>
        <strain evidence="3">CM1001059</strain>
    </source>
</reference>
<dbReference type="Proteomes" id="UP000075902">
    <property type="component" value="Unassembled WGS sequence"/>
</dbReference>
<feature type="compositionally biased region" description="Polar residues" evidence="1">
    <location>
        <begin position="769"/>
        <end position="783"/>
    </location>
</feature>
<feature type="region of interest" description="Disordered" evidence="1">
    <location>
        <begin position="410"/>
        <end position="477"/>
    </location>
</feature>
<proteinExistence type="predicted"/>
<dbReference type="AlphaFoldDB" id="A0A182U6J9"/>
<organism evidence="2 3">
    <name type="scientific">Anopheles melas</name>
    <dbReference type="NCBI Taxonomy" id="34690"/>
    <lineage>
        <taxon>Eukaryota</taxon>
        <taxon>Metazoa</taxon>
        <taxon>Ecdysozoa</taxon>
        <taxon>Arthropoda</taxon>
        <taxon>Hexapoda</taxon>
        <taxon>Insecta</taxon>
        <taxon>Pterygota</taxon>
        <taxon>Neoptera</taxon>
        <taxon>Endopterygota</taxon>
        <taxon>Diptera</taxon>
        <taxon>Nematocera</taxon>
        <taxon>Culicoidea</taxon>
        <taxon>Culicidae</taxon>
        <taxon>Anophelinae</taxon>
        <taxon>Anopheles</taxon>
    </lineage>
</organism>
<feature type="region of interest" description="Disordered" evidence="1">
    <location>
        <begin position="340"/>
        <end position="374"/>
    </location>
</feature>
<name>A0A182U6J9_9DIPT</name>
<sequence>MGQTMDYKEECDVAIMVYNYLIEQRLAQVAEEFSKASPFLPHIRRCPRGCMYLTAPLRSLQEVVREYVALHRNMKLLLMKHHREVSLPHENTTWEKVQHVVEYFRSKVYADQQPPPPQTQPECLITVSNSEPADANTYIQPNVAACAEPEIRHNRLDSFVVQDATGKPVAQLQNDPIIYQFAEPHRLAGTVQLPATQLHGEHFVYQVADGSQREVTAHLPGVVGQNAHGQPMVLYVVNDNEGSVVESCRPPMTLAYQQDDVTIGQHVEIRTEMVGEAGTPATLHSLPVLTDEPDANASRLVLAAAPPLDSNPLAQAYAEMGAIEQQQVVEHAGMEVLPAQQPPEPAATADPAQPTLESAAPAQPSAQKRKVDPGALEEWNRIRSINLSNFDQHVREAIHQEEVRKRIALVLDDKQKREQPDPKHAGKRKPTKSAKKTVPGVGAATGTTVIRTKSPRTTAKKCTVRMKQPPVTPDRAGKALAVKVATEPASASTVAAHLDSDSSEFASSDDDEEADVREMVQNVKRYRRQQGQQQQQRGKTKEKQTKAESTAQSTPLPCRINMVVGRSPRTATVKRTIRNRTPSTSPASTPLKRAKPQQPSEILPVTPRLGTARQQQLKAKKQPAAPPAVQPKPPAPLAEATAGSNRRPVRACAAAARRSNENAVVAPPGKEKAKSPAAPPRPPSPANVENVPPLPPFDVIATVPLEEAAATPATKQPAPTPLVAAKKEEEKEQVREEKKKEEEEEEDTPTGPPEEVELEPAAGRYSGFRSLTGSGCASVLNTQSSSGSSESSENSR</sequence>
<protein>
    <recommendedName>
        <fullName evidence="4">LisH domain-containing protein</fullName>
    </recommendedName>
</protein>
<feature type="compositionally biased region" description="Low complexity" evidence="1">
    <location>
        <begin position="650"/>
        <end position="668"/>
    </location>
</feature>
<feature type="compositionally biased region" description="Acidic residues" evidence="1">
    <location>
        <begin position="742"/>
        <end position="758"/>
    </location>
</feature>
<dbReference type="VEuPathDB" id="VectorBase:AMEC014837"/>
<evidence type="ECO:0008006" key="4">
    <source>
        <dbReference type="Google" id="ProtNLM"/>
    </source>
</evidence>
<feature type="compositionally biased region" description="Basic and acidic residues" evidence="1">
    <location>
        <begin position="410"/>
        <end position="424"/>
    </location>
</feature>
<feature type="region of interest" description="Disordered" evidence="1">
    <location>
        <begin position="492"/>
        <end position="796"/>
    </location>
</feature>
<feature type="compositionally biased region" description="Low complexity" evidence="1">
    <location>
        <begin position="708"/>
        <end position="717"/>
    </location>
</feature>
<feature type="compositionally biased region" description="Basic and acidic residues" evidence="1">
    <location>
        <begin position="725"/>
        <end position="741"/>
    </location>
</feature>
<feature type="compositionally biased region" description="Low complexity" evidence="1">
    <location>
        <begin position="784"/>
        <end position="796"/>
    </location>
</feature>
<accession>A0A182U6J9</accession>
<feature type="compositionally biased region" description="Polar residues" evidence="1">
    <location>
        <begin position="579"/>
        <end position="588"/>
    </location>
</feature>
<evidence type="ECO:0000313" key="2">
    <source>
        <dbReference type="EnsemblMetazoa" id="AMEC014837-PA"/>
    </source>
</evidence>
<feature type="compositionally biased region" description="Basic residues" evidence="1">
    <location>
        <begin position="425"/>
        <end position="435"/>
    </location>
</feature>
<evidence type="ECO:0000256" key="1">
    <source>
        <dbReference type="SAM" id="MobiDB-lite"/>
    </source>
</evidence>
<keyword evidence="3" id="KW-1185">Reference proteome</keyword>
<reference evidence="2" key="2">
    <citation type="submission" date="2020-05" db="UniProtKB">
        <authorList>
            <consortium name="EnsemblMetazoa"/>
        </authorList>
    </citation>
    <scope>IDENTIFICATION</scope>
    <source>
        <strain evidence="2">CM1001059</strain>
    </source>
</reference>
<feature type="compositionally biased region" description="Low complexity" evidence="1">
    <location>
        <begin position="437"/>
        <end position="449"/>
    </location>
</feature>
<dbReference type="EnsemblMetazoa" id="AMEC014837-RA">
    <property type="protein sequence ID" value="AMEC014837-PA"/>
    <property type="gene ID" value="AMEC014837"/>
</dbReference>
<feature type="compositionally biased region" description="Pro residues" evidence="1">
    <location>
        <begin position="624"/>
        <end position="636"/>
    </location>
</feature>